<feature type="compositionally biased region" description="Polar residues" evidence="1">
    <location>
        <begin position="793"/>
        <end position="806"/>
    </location>
</feature>
<feature type="compositionally biased region" description="Low complexity" evidence="1">
    <location>
        <begin position="638"/>
        <end position="650"/>
    </location>
</feature>
<feature type="transmembrane region" description="Helical" evidence="2">
    <location>
        <begin position="41"/>
        <end position="62"/>
    </location>
</feature>
<sequence>MSTVQSPAPPRKDPAVEYVEYDKYIDRQVERTRRAVKLVDLAQSLLVLVIGLLAFLLVAAVLEHWVFAGGLSTLGRMAMFALLVGGLGYYVVRYVWPLLASSINPAYAAAAIEREHPTLKNALLNFLLFRSHKQEMPAAVYEALEEQAARRLSVTSIEDSIDRSTLVKSGVVLLAVIVLAAAYASLSPKSSLDTAARVLMPWANIAAPSRVRIESIEPGDAEIVQGETVTITANVFGLGDDEVVEVSYDSVDGHRVDQRATMQPANDAGKFAVTLPADGTGMSGLDQDLTYRIMAGDGRSIDFTIRVLTAPHIRVRSVHYDFPEYTGYQDRTIEGRGDIRAIEGTKVSLRAEANTDIDQAFVDLASDGKRDKRMLSEGQAAQVELPLRLEGDRRHVKTSSYMLRYTSTEGLENHNPPQHTLEILPDYPPEVEVLQPEQRTRDVQVNETVSIAVEGRDPDFALRTVMLKFAKEDGTEVHEQMLLKDGRHEGRYDKQWDFTPVDLGLKPGEIVEYWAEATDVRSPQANRAATDHKQFRIVGDPNQQQGEGGGEGNPGQGAEGQGEGQHGQDGNQGEGEGAEGEGKEGQGGEGQGNEGQGSEGQGKEGQGNEGQGDQKGEGQDGEGNQGQGQQNGGGQQGQGDQQNSGQQKGEGQQGGEGQQQAGEGQQDGGSEQQQGGQSDSNDGNQAAGNSAGQQDSEGANGAEGQRQGSGGKQSDSNDQPSGAESGQQSEGGEGDGGENSKPVASDGSDDASAFEKIQRQLNKDEQQNATRQQKPGGGDPNSAQNDKGEGQADAQNDAQRSGQEQASGEGDKQDNPAEGQSQAGDRLDSGDPQQGSQQRAGKPDGQQGTAEQREAEGSGADTKNDAPQSEGGDENSTKPEAASESAGGEERNASGDPGAGSETESQGAPDAQEEMKQRDKTARSDQESESDETEPPTPGHSKHESDSQGEQGGDRAGGGEEGGGQKAPREGTGSAGQNQAADEGAGESGDQGPGEAGQRGGDSQQAEGQTGKPGQEKGNGSQSRPGQGDAQAQQAEESGQNGQQGTEQQAANQQGRPSDQQQREGQDANQPQDQQQNPNQRPQDGSQQGGNQSSNNGQAGGNDGSEGPMNGKFDGTVAEGDKANLEYTRKQTDLILDKLSDQLDEGKVDQEMLDDLGWSKDDLRQFVDRWNRLRAEAERPNSTGAKQELDARLRSLGPTMGTKGGTRERTQDDFRNLREGYSGKVPLKYRDRLKAYTEGVSKGQGQK</sequence>
<evidence type="ECO:0000256" key="1">
    <source>
        <dbReference type="SAM" id="MobiDB-lite"/>
    </source>
</evidence>
<feature type="compositionally biased region" description="Gly residues" evidence="1">
    <location>
        <begin position="587"/>
        <end position="610"/>
    </location>
</feature>
<gene>
    <name evidence="3" type="ORF">NG895_19790</name>
</gene>
<feature type="transmembrane region" description="Helical" evidence="2">
    <location>
        <begin position="74"/>
        <end position="92"/>
    </location>
</feature>
<reference evidence="3" key="1">
    <citation type="submission" date="2022-06" db="EMBL/GenBank/DDBJ databases">
        <title>Aeoliella straminimaris, a novel planctomycete from sediments.</title>
        <authorList>
            <person name="Vitorino I.R."/>
            <person name="Lage O.M."/>
        </authorList>
    </citation>
    <scope>NUCLEOTIDE SEQUENCE</scope>
    <source>
        <strain evidence="3">ICT_H6.2</strain>
    </source>
</reference>
<feature type="compositionally biased region" description="Basic and acidic residues" evidence="1">
    <location>
        <begin position="913"/>
        <end position="926"/>
    </location>
</feature>
<keyword evidence="2" id="KW-0472">Membrane</keyword>
<feature type="compositionally biased region" description="Low complexity" evidence="1">
    <location>
        <begin position="658"/>
        <end position="685"/>
    </location>
</feature>
<feature type="compositionally biased region" description="Low complexity" evidence="1">
    <location>
        <begin position="1067"/>
        <end position="1097"/>
    </location>
</feature>
<keyword evidence="2" id="KW-0812">Transmembrane</keyword>
<feature type="compositionally biased region" description="Gly residues" evidence="1">
    <location>
        <begin position="621"/>
        <end position="637"/>
    </location>
</feature>
<feature type="region of interest" description="Disordered" evidence="1">
    <location>
        <begin position="521"/>
        <end position="1118"/>
    </location>
</feature>
<feature type="compositionally biased region" description="Polar residues" evidence="1">
    <location>
        <begin position="686"/>
        <end position="697"/>
    </location>
</feature>
<feature type="compositionally biased region" description="Basic and acidic residues" evidence="1">
    <location>
        <begin position="756"/>
        <end position="766"/>
    </location>
</feature>
<organism evidence="3 4">
    <name type="scientific">Aeoliella straminimaris</name>
    <dbReference type="NCBI Taxonomy" id="2954799"/>
    <lineage>
        <taxon>Bacteria</taxon>
        <taxon>Pseudomonadati</taxon>
        <taxon>Planctomycetota</taxon>
        <taxon>Planctomycetia</taxon>
        <taxon>Pirellulales</taxon>
        <taxon>Lacipirellulaceae</taxon>
        <taxon>Aeoliella</taxon>
    </lineage>
</organism>
<feature type="transmembrane region" description="Helical" evidence="2">
    <location>
        <begin position="166"/>
        <end position="186"/>
    </location>
</feature>
<feature type="region of interest" description="Disordered" evidence="1">
    <location>
        <begin position="1178"/>
        <end position="1220"/>
    </location>
</feature>
<accession>A0A9X2FDD5</accession>
<dbReference type="EMBL" id="JAMXLR010000067">
    <property type="protein sequence ID" value="MCO6046148.1"/>
    <property type="molecule type" value="Genomic_DNA"/>
</dbReference>
<dbReference type="AlphaFoldDB" id="A0A9X2FDD5"/>
<feature type="compositionally biased region" description="Low complexity" evidence="1">
    <location>
        <begin position="721"/>
        <end position="730"/>
    </location>
</feature>
<feature type="compositionally biased region" description="Gly residues" evidence="1">
    <location>
        <begin position="986"/>
        <end position="1000"/>
    </location>
</feature>
<evidence type="ECO:0000313" key="3">
    <source>
        <dbReference type="EMBL" id="MCO6046148.1"/>
    </source>
</evidence>
<name>A0A9X2FDD5_9BACT</name>
<feature type="compositionally biased region" description="Gly residues" evidence="1">
    <location>
        <begin position="950"/>
        <end position="965"/>
    </location>
</feature>
<dbReference type="RefSeq" id="WP_252854263.1">
    <property type="nucleotide sequence ID" value="NZ_JAMXLR010000067.1"/>
</dbReference>
<feature type="compositionally biased region" description="Basic and acidic residues" evidence="1">
    <location>
        <begin position="1205"/>
        <end position="1218"/>
    </location>
</feature>
<dbReference type="Proteomes" id="UP001155241">
    <property type="component" value="Unassembled WGS sequence"/>
</dbReference>
<comment type="caution">
    <text evidence="3">The sequence shown here is derived from an EMBL/GenBank/DDBJ whole genome shotgun (WGS) entry which is preliminary data.</text>
</comment>
<keyword evidence="4" id="KW-1185">Reference proteome</keyword>
<feature type="compositionally biased region" description="Gly residues" evidence="1">
    <location>
        <begin position="546"/>
        <end position="575"/>
    </location>
</feature>
<protein>
    <submittedName>
        <fullName evidence="3">Uncharacterized protein</fullName>
    </submittedName>
</protein>
<proteinExistence type="predicted"/>
<evidence type="ECO:0000256" key="2">
    <source>
        <dbReference type="SAM" id="Phobius"/>
    </source>
</evidence>
<keyword evidence="2" id="KW-1133">Transmembrane helix</keyword>
<feature type="compositionally biased region" description="Low complexity" evidence="1">
    <location>
        <begin position="1026"/>
        <end position="1055"/>
    </location>
</feature>
<evidence type="ECO:0000313" key="4">
    <source>
        <dbReference type="Proteomes" id="UP001155241"/>
    </source>
</evidence>